<feature type="domain" description="BOP1 N-terminal" evidence="10">
    <location>
        <begin position="131"/>
        <end position="395"/>
    </location>
</feature>
<dbReference type="PANTHER" id="PTHR17605:SF0">
    <property type="entry name" value="RIBOSOME BIOGENESIS PROTEIN BOP1"/>
    <property type="match status" value="1"/>
</dbReference>
<feature type="compositionally biased region" description="Acidic residues" evidence="9">
    <location>
        <begin position="109"/>
        <end position="118"/>
    </location>
</feature>
<dbReference type="SUPFAM" id="SSF50978">
    <property type="entry name" value="WD40 repeat-like"/>
    <property type="match status" value="1"/>
</dbReference>
<comment type="caution">
    <text evidence="11">The sequence shown here is derived from an EMBL/GenBank/DDBJ whole genome shotgun (WGS) entry which is preliminary data.</text>
</comment>
<evidence type="ECO:0000256" key="9">
    <source>
        <dbReference type="SAM" id="MobiDB-lite"/>
    </source>
</evidence>
<dbReference type="Gene3D" id="2.130.10.10">
    <property type="entry name" value="YVTN repeat-like/Quinoprotein amine dehydrogenase"/>
    <property type="match status" value="1"/>
</dbReference>
<dbReference type="Pfam" id="PF00400">
    <property type="entry name" value="WD40"/>
    <property type="match status" value="4"/>
</dbReference>
<dbReference type="EMBL" id="RQTK01001007">
    <property type="protein sequence ID" value="RUS72867.1"/>
    <property type="molecule type" value="Genomic_DNA"/>
</dbReference>
<comment type="function">
    <text evidence="7">Required for maturation of ribosomal RNAs and formation of the large ribosomal subunit.</text>
</comment>
<dbReference type="InterPro" id="IPR015943">
    <property type="entry name" value="WD40/YVTN_repeat-like_dom_sf"/>
</dbReference>
<keyword evidence="3 8" id="KW-0853">WD repeat</keyword>
<dbReference type="PROSITE" id="PS50294">
    <property type="entry name" value="WD_REPEATS_REGION"/>
    <property type="match status" value="1"/>
</dbReference>
<sequence length="741" mass="84137">MNSSGKRKSMSPDEESRESNEEESPLLTSQIPASDDESGASEESEDEGSGSDESSSQDEDDVGEDTSDDSDSDDESDNDAGYDTASVEKDKSAADPGTTESSVNGKDEYEYDSSDEEDVRNTIGNIPVNWYDDYDHIGYDVEGNKLIKPKQGDALDEFLEKVDDPNYWRTVRNKFTGQKVILSEEDLKQIQRIQSSTHPGGSDDLYAPWVDFFSNEVMEMPVTGRPPDKRSFIPSKWEKQRVGQMVHALKMGWMKPRGEIRKAKLSHDPNAPSLDLWKDDTESDITKRYRMHIPAPKEPLPGHAESYNPPEEYLFDEEEEAKWDGQEPEERRMDFKPAKFSSYRAVPKFEKFINERFHRLLDLYMAARQRKMKMNVNPEDLIPKRPDKKDLQPYPTREGMIYKGHKDMVRTISPDPTGQWLASGSDDATVKVWEIATSRCMKTIPMVGKVTCVVWSPNPAVNLLAATVESDVILINPNVGDKLVCSNTDSTLESYVESATTSEHKSPVTWSTASEADHKKGVRLKIEHQQEITHFNWHAKGDYFATVQRGSKGQAVLIHQLSRRQTQAPFSKPKGLVQRVMFHPVHPYFFVATQQHIRILLDHFVLEVFFVQANCKYISCIDIHPGGDNLIIGSYDSRLCWFDLDLSTKPYQTLKYHKKALRQVTYHKHYPLFASASDDGAVIVSHGKVYTDQLLNPLIVTVKILRGHKTTNHLSVLDCKFHPTQPWVFSSGADSTIRLFV</sequence>
<evidence type="ECO:0000256" key="7">
    <source>
        <dbReference type="HAMAP-Rule" id="MF_03027"/>
    </source>
</evidence>
<feature type="repeat" description="WD" evidence="8">
    <location>
        <begin position="402"/>
        <end position="443"/>
    </location>
</feature>
<dbReference type="SMART" id="SM00320">
    <property type="entry name" value="WD40"/>
    <property type="match status" value="6"/>
</dbReference>
<dbReference type="InterPro" id="IPR036322">
    <property type="entry name" value="WD40_repeat_dom_sf"/>
</dbReference>
<keyword evidence="4" id="KW-0677">Repeat</keyword>
<comment type="function">
    <text evidence="6">Component of the PeBoW complex, which is required for maturation of 28S and 5.8S ribosomal RNAs and formation of the 60S ribosome.</text>
</comment>
<dbReference type="InterPro" id="IPR012953">
    <property type="entry name" value="BOP1_N_dom"/>
</dbReference>
<dbReference type="OrthoDB" id="5571054at2759"/>
<dbReference type="GO" id="GO:0005654">
    <property type="term" value="C:nucleoplasm"/>
    <property type="evidence" value="ECO:0007669"/>
    <property type="project" value="UniProtKB-SubCell"/>
</dbReference>
<feature type="compositionally biased region" description="Acidic residues" evidence="9">
    <location>
        <begin position="34"/>
        <end position="80"/>
    </location>
</feature>
<accession>A0A433SUC6</accession>
<dbReference type="GO" id="GO:0030687">
    <property type="term" value="C:preribosome, large subunit precursor"/>
    <property type="evidence" value="ECO:0007669"/>
    <property type="project" value="UniProtKB-UniRule"/>
</dbReference>
<dbReference type="Proteomes" id="UP000271974">
    <property type="component" value="Unassembled WGS sequence"/>
</dbReference>
<keyword evidence="1 7" id="KW-0690">Ribosome biogenesis</keyword>
<evidence type="ECO:0000256" key="1">
    <source>
        <dbReference type="ARBA" id="ARBA00022517"/>
    </source>
</evidence>
<reference evidence="11 12" key="1">
    <citation type="submission" date="2019-01" db="EMBL/GenBank/DDBJ databases">
        <title>A draft genome assembly of the solar-powered sea slug Elysia chlorotica.</title>
        <authorList>
            <person name="Cai H."/>
            <person name="Li Q."/>
            <person name="Fang X."/>
            <person name="Li J."/>
            <person name="Curtis N.E."/>
            <person name="Altenburger A."/>
            <person name="Shibata T."/>
            <person name="Feng M."/>
            <person name="Maeda T."/>
            <person name="Schwartz J.A."/>
            <person name="Shigenobu S."/>
            <person name="Lundholm N."/>
            <person name="Nishiyama T."/>
            <person name="Yang H."/>
            <person name="Hasebe M."/>
            <person name="Li S."/>
            <person name="Pierce S.K."/>
            <person name="Wang J."/>
        </authorList>
    </citation>
    <scope>NUCLEOTIDE SEQUENCE [LARGE SCALE GENOMIC DNA]</scope>
    <source>
        <strain evidence="11">EC2010</strain>
        <tissue evidence="11">Whole organism of an adult</tissue>
    </source>
</reference>
<evidence type="ECO:0000259" key="10">
    <source>
        <dbReference type="SMART" id="SM01035"/>
    </source>
</evidence>
<feature type="region of interest" description="Disordered" evidence="9">
    <location>
        <begin position="1"/>
        <end position="119"/>
    </location>
</feature>
<keyword evidence="5 7" id="KW-0539">Nucleus</keyword>
<keyword evidence="12" id="KW-1185">Reference proteome</keyword>
<evidence type="ECO:0000256" key="8">
    <source>
        <dbReference type="PROSITE-ProRule" id="PRU00221"/>
    </source>
</evidence>
<dbReference type="GO" id="GO:0000463">
    <property type="term" value="P:maturation of LSU-rRNA from tricistronic rRNA transcript (SSU-rRNA, 5.8S rRNA, LSU-rRNA)"/>
    <property type="evidence" value="ECO:0007669"/>
    <property type="project" value="UniProtKB-UniRule"/>
</dbReference>
<evidence type="ECO:0000256" key="5">
    <source>
        <dbReference type="ARBA" id="ARBA00023242"/>
    </source>
</evidence>
<evidence type="ECO:0000256" key="6">
    <source>
        <dbReference type="ARBA" id="ARBA00055102"/>
    </source>
</evidence>
<organism evidence="11 12">
    <name type="scientific">Elysia chlorotica</name>
    <name type="common">Eastern emerald elysia</name>
    <name type="synonym">Sea slug</name>
    <dbReference type="NCBI Taxonomy" id="188477"/>
    <lineage>
        <taxon>Eukaryota</taxon>
        <taxon>Metazoa</taxon>
        <taxon>Spiralia</taxon>
        <taxon>Lophotrochozoa</taxon>
        <taxon>Mollusca</taxon>
        <taxon>Gastropoda</taxon>
        <taxon>Heterobranchia</taxon>
        <taxon>Euthyneura</taxon>
        <taxon>Panpulmonata</taxon>
        <taxon>Sacoglossa</taxon>
        <taxon>Placobranchoidea</taxon>
        <taxon>Plakobranchidae</taxon>
        <taxon>Elysia</taxon>
    </lineage>
</organism>
<evidence type="ECO:0000313" key="11">
    <source>
        <dbReference type="EMBL" id="RUS72867.1"/>
    </source>
</evidence>
<dbReference type="Pfam" id="PF08145">
    <property type="entry name" value="BOP1NT"/>
    <property type="match status" value="1"/>
</dbReference>
<protein>
    <recommendedName>
        <fullName evidence="7">Ribosome biogenesis protein BOP1 homolog</fullName>
    </recommendedName>
</protein>
<dbReference type="PANTHER" id="PTHR17605">
    <property type="entry name" value="RIBOSOME BIOGENESIS PROTEIN BOP1 BLOCK OF PROLIFERATION 1 PROTEIN"/>
    <property type="match status" value="1"/>
</dbReference>
<dbReference type="InterPro" id="IPR001680">
    <property type="entry name" value="WD40_rpt"/>
</dbReference>
<gene>
    <name evidence="11" type="ORF">EGW08_019373</name>
</gene>
<dbReference type="InterPro" id="IPR028598">
    <property type="entry name" value="BOP1/Erb1"/>
</dbReference>
<name>A0A433SUC6_ELYCH</name>
<evidence type="ECO:0000256" key="2">
    <source>
        <dbReference type="ARBA" id="ARBA00022552"/>
    </source>
</evidence>
<comment type="subcellular location">
    <subcellularLocation>
        <location evidence="7">Nucleus</location>
        <location evidence="7">Nucleolus</location>
    </subcellularLocation>
    <subcellularLocation>
        <location evidence="7">Nucleus</location>
        <location evidence="7">Nucleoplasm</location>
    </subcellularLocation>
</comment>
<keyword evidence="2 7" id="KW-0698">rRNA processing</keyword>
<dbReference type="GO" id="GO:0070545">
    <property type="term" value="C:PeBoW complex"/>
    <property type="evidence" value="ECO:0007669"/>
    <property type="project" value="TreeGrafter"/>
</dbReference>
<dbReference type="FunFam" id="2.130.10.10:FF:000061">
    <property type="entry name" value="Ribosome biogenesis protein BOP1 homolog"/>
    <property type="match status" value="1"/>
</dbReference>
<dbReference type="PROSITE" id="PS00678">
    <property type="entry name" value="WD_REPEATS_1"/>
    <property type="match status" value="1"/>
</dbReference>
<dbReference type="SMART" id="SM01035">
    <property type="entry name" value="BOP1NT"/>
    <property type="match status" value="1"/>
</dbReference>
<dbReference type="STRING" id="188477.A0A433SUC6"/>
<evidence type="ECO:0000256" key="4">
    <source>
        <dbReference type="ARBA" id="ARBA00022737"/>
    </source>
</evidence>
<dbReference type="AlphaFoldDB" id="A0A433SUC6"/>
<proteinExistence type="inferred from homology"/>
<dbReference type="GO" id="GO:0000466">
    <property type="term" value="P:maturation of 5.8S rRNA from tricistronic rRNA transcript (SSU-rRNA, 5.8S rRNA, LSU-rRNA)"/>
    <property type="evidence" value="ECO:0007669"/>
    <property type="project" value="UniProtKB-UniRule"/>
</dbReference>
<comment type="similarity">
    <text evidence="7">Belongs to the WD repeat BOP1/ERB1 family.</text>
</comment>
<dbReference type="PROSITE" id="PS50082">
    <property type="entry name" value="WD_REPEATS_2"/>
    <property type="match status" value="1"/>
</dbReference>
<evidence type="ECO:0000313" key="12">
    <source>
        <dbReference type="Proteomes" id="UP000271974"/>
    </source>
</evidence>
<evidence type="ECO:0000256" key="3">
    <source>
        <dbReference type="ARBA" id="ARBA00022574"/>
    </source>
</evidence>
<feature type="compositionally biased region" description="Acidic residues" evidence="9">
    <location>
        <begin position="12"/>
        <end position="24"/>
    </location>
</feature>
<dbReference type="InterPro" id="IPR019775">
    <property type="entry name" value="WD40_repeat_CS"/>
</dbReference>
<dbReference type="GO" id="GO:0043021">
    <property type="term" value="F:ribonucleoprotein complex binding"/>
    <property type="evidence" value="ECO:0007669"/>
    <property type="project" value="UniProtKB-UniRule"/>
</dbReference>
<dbReference type="HAMAP" id="MF_03027">
    <property type="entry name" value="BOP1"/>
    <property type="match status" value="1"/>
</dbReference>